<dbReference type="PANTHER" id="PTHR47577">
    <property type="entry name" value="THAP DOMAIN-CONTAINING PROTEIN 6"/>
    <property type="match status" value="1"/>
</dbReference>
<protein>
    <recommendedName>
        <fullName evidence="1">Transposable element P transposase-like RNase H C-terminal domain-containing protein</fullName>
    </recommendedName>
</protein>
<name>A0A9J6FP16_HAELO</name>
<evidence type="ECO:0000313" key="2">
    <source>
        <dbReference type="EMBL" id="KAH9367950.1"/>
    </source>
</evidence>
<keyword evidence="3" id="KW-1185">Reference proteome</keyword>
<comment type="caution">
    <text evidence="2">The sequence shown here is derived from an EMBL/GenBank/DDBJ whole genome shotgun (WGS) entry which is preliminary data.</text>
</comment>
<organism evidence="2 3">
    <name type="scientific">Haemaphysalis longicornis</name>
    <name type="common">Bush tick</name>
    <dbReference type="NCBI Taxonomy" id="44386"/>
    <lineage>
        <taxon>Eukaryota</taxon>
        <taxon>Metazoa</taxon>
        <taxon>Ecdysozoa</taxon>
        <taxon>Arthropoda</taxon>
        <taxon>Chelicerata</taxon>
        <taxon>Arachnida</taxon>
        <taxon>Acari</taxon>
        <taxon>Parasitiformes</taxon>
        <taxon>Ixodida</taxon>
        <taxon>Ixodoidea</taxon>
        <taxon>Ixodidae</taxon>
        <taxon>Haemaphysalinae</taxon>
        <taxon>Haemaphysalis</taxon>
    </lineage>
</organism>
<dbReference type="Pfam" id="PF21789">
    <property type="entry name" value="TNP-like_RNaseH_C"/>
    <property type="match status" value="1"/>
</dbReference>
<sequence>MKLQLVTGKPVVQDGRRMSVISLAFTLKSVSQLAVTLFGSNLCRYICTANLDQDPLEMYFSCVRQWGGWNNNPSASEFRHAYRSTLVHAAVGGSQNANVTPQQEGIMLARNQGNSNSTCDGDSDEAADPEAAVVPAALDHDYFAVTTFASEIVKYIGGFVVRSVTKPLHCAECAGLLVSTSITSVLTLLKDNGGLIEPSHFVHAALHAAEHVLRQSPPTPGEQVNRLTLRAFQELLQRNPTMLQQLEKYHDEPHHVINLTKVVIRKYMVLRIRAIERQISEQSRGTYVRHIITKRELFTHQ</sequence>
<accession>A0A9J6FP16</accession>
<dbReference type="OrthoDB" id="7312725at2759"/>
<dbReference type="EMBL" id="JABSTR010000004">
    <property type="protein sequence ID" value="KAH9367950.1"/>
    <property type="molecule type" value="Genomic_DNA"/>
</dbReference>
<dbReference type="InterPro" id="IPR048367">
    <property type="entry name" value="TNP-like_RNaseH_C"/>
</dbReference>
<evidence type="ECO:0000313" key="3">
    <source>
        <dbReference type="Proteomes" id="UP000821853"/>
    </source>
</evidence>
<dbReference type="PANTHER" id="PTHR47577:SF2">
    <property type="entry name" value="THAP DOMAIN CONTAINING 9"/>
    <property type="match status" value="1"/>
</dbReference>
<feature type="domain" description="Transposable element P transposase-like RNase H C-terminal" evidence="1">
    <location>
        <begin position="53"/>
        <end position="83"/>
    </location>
</feature>
<evidence type="ECO:0000259" key="1">
    <source>
        <dbReference type="Pfam" id="PF21789"/>
    </source>
</evidence>
<dbReference type="AlphaFoldDB" id="A0A9J6FP16"/>
<dbReference type="Proteomes" id="UP000821853">
    <property type="component" value="Chromosome 2"/>
</dbReference>
<proteinExistence type="predicted"/>
<dbReference type="VEuPathDB" id="VectorBase:HLOH_051565"/>
<reference evidence="2 3" key="1">
    <citation type="journal article" date="2020" name="Cell">
        <title>Large-Scale Comparative Analyses of Tick Genomes Elucidate Their Genetic Diversity and Vector Capacities.</title>
        <authorList>
            <consortium name="Tick Genome and Microbiome Consortium (TIGMIC)"/>
            <person name="Jia N."/>
            <person name="Wang J."/>
            <person name="Shi W."/>
            <person name="Du L."/>
            <person name="Sun Y."/>
            <person name="Zhan W."/>
            <person name="Jiang J.F."/>
            <person name="Wang Q."/>
            <person name="Zhang B."/>
            <person name="Ji P."/>
            <person name="Bell-Sakyi L."/>
            <person name="Cui X.M."/>
            <person name="Yuan T.T."/>
            <person name="Jiang B.G."/>
            <person name="Yang W.F."/>
            <person name="Lam T.T."/>
            <person name="Chang Q.C."/>
            <person name="Ding S.J."/>
            <person name="Wang X.J."/>
            <person name="Zhu J.G."/>
            <person name="Ruan X.D."/>
            <person name="Zhao L."/>
            <person name="Wei J.T."/>
            <person name="Ye R.Z."/>
            <person name="Que T.C."/>
            <person name="Du C.H."/>
            <person name="Zhou Y.H."/>
            <person name="Cheng J.X."/>
            <person name="Dai P.F."/>
            <person name="Guo W.B."/>
            <person name="Han X.H."/>
            <person name="Huang E.J."/>
            <person name="Li L.F."/>
            <person name="Wei W."/>
            <person name="Gao Y.C."/>
            <person name="Liu J.Z."/>
            <person name="Shao H.Z."/>
            <person name="Wang X."/>
            <person name="Wang C.C."/>
            <person name="Yang T.C."/>
            <person name="Huo Q.B."/>
            <person name="Li W."/>
            <person name="Chen H.Y."/>
            <person name="Chen S.E."/>
            <person name="Zhou L.G."/>
            <person name="Ni X.B."/>
            <person name="Tian J.H."/>
            <person name="Sheng Y."/>
            <person name="Liu T."/>
            <person name="Pan Y.S."/>
            <person name="Xia L.Y."/>
            <person name="Li J."/>
            <person name="Zhao F."/>
            <person name="Cao W.C."/>
        </authorList>
    </citation>
    <scope>NUCLEOTIDE SEQUENCE [LARGE SCALE GENOMIC DNA]</scope>
    <source>
        <strain evidence="2">HaeL-2018</strain>
    </source>
</reference>
<dbReference type="OMA" id="CTHYSED"/>
<gene>
    <name evidence="2" type="ORF">HPB48_011671</name>
</gene>